<evidence type="ECO:0000313" key="2">
    <source>
        <dbReference type="Proteomes" id="UP000011223"/>
    </source>
</evidence>
<name>R1IKJ1_9GAMM</name>
<reference evidence="1 2" key="1">
    <citation type="journal article" date="2014" name="PLoS ONE">
        <title>Grimontia indica AK16(T), sp. nov., Isolated from a Seawater Sample Reports the Presence of Pathogenic Genes Similar to Vibrio Genus.</title>
        <authorList>
            <person name="Singh A."/>
            <person name="Vaidya B."/>
            <person name="Khatri I."/>
            <person name="Srinivas T.N."/>
            <person name="Subramanian S."/>
            <person name="Korpole S."/>
            <person name="Pinnaka A.K."/>
        </authorList>
    </citation>
    <scope>NUCLEOTIDE SEQUENCE [LARGE SCALE GENOMIC DNA]</scope>
    <source>
        <strain evidence="1 2">AK16</strain>
    </source>
</reference>
<gene>
    <name evidence="1" type="ORF">D515_03279</name>
</gene>
<keyword evidence="2" id="KW-1185">Reference proteome</keyword>
<sequence length="42" mass="4960">MWRTLLEIKYFLATTDTASCVGVLNGRDRFHDMVSGFLFNWF</sequence>
<proteinExistence type="predicted"/>
<organism evidence="1 2">
    <name type="scientific">Grimontia indica</name>
    <dbReference type="NCBI Taxonomy" id="1056512"/>
    <lineage>
        <taxon>Bacteria</taxon>
        <taxon>Pseudomonadati</taxon>
        <taxon>Pseudomonadota</taxon>
        <taxon>Gammaproteobacteria</taxon>
        <taxon>Vibrionales</taxon>
        <taxon>Vibrionaceae</taxon>
        <taxon>Grimontia</taxon>
    </lineage>
</organism>
<dbReference type="Proteomes" id="UP000011223">
    <property type="component" value="Unassembled WGS sequence"/>
</dbReference>
<accession>R1IKJ1</accession>
<protein>
    <submittedName>
        <fullName evidence="1">Uncharacterized protein</fullName>
    </submittedName>
</protein>
<dbReference type="EMBL" id="ANFM02000038">
    <property type="protein sequence ID" value="EOD77962.1"/>
    <property type="molecule type" value="Genomic_DNA"/>
</dbReference>
<dbReference type="AlphaFoldDB" id="R1IKJ1"/>
<comment type="caution">
    <text evidence="1">The sequence shown here is derived from an EMBL/GenBank/DDBJ whole genome shotgun (WGS) entry which is preliminary data.</text>
</comment>
<evidence type="ECO:0000313" key="1">
    <source>
        <dbReference type="EMBL" id="EOD77962.1"/>
    </source>
</evidence>